<dbReference type="GO" id="GO:0005524">
    <property type="term" value="F:ATP binding"/>
    <property type="evidence" value="ECO:0007669"/>
    <property type="project" value="UniProtKB-KW"/>
</dbReference>
<dbReference type="STRING" id="39966.A0A369JBA0"/>
<feature type="domain" description="Helicase ATP-binding" evidence="10">
    <location>
        <begin position="206"/>
        <end position="398"/>
    </location>
</feature>
<feature type="domain" description="Helicase C-terminal" evidence="11">
    <location>
        <begin position="430"/>
        <end position="591"/>
    </location>
</feature>
<dbReference type="PANTHER" id="PTHR13710:SF105">
    <property type="entry name" value="ATP-DEPENDENT DNA HELICASE Q1"/>
    <property type="match status" value="1"/>
</dbReference>
<dbReference type="PROSITE" id="PS51194">
    <property type="entry name" value="HELICASE_CTER"/>
    <property type="match status" value="1"/>
</dbReference>
<keyword evidence="12" id="KW-0378">Hydrolase</keyword>
<dbReference type="SMART" id="SM00487">
    <property type="entry name" value="DEXDc"/>
    <property type="match status" value="1"/>
</dbReference>
<sequence>MVFTSSKLGIFIVLGAVLLTLTSSTNAVAITNSTIGPGGNGTTKAAGPLAVSGFAQTCSWWGGTYGNAGGKGIAILQATCRTTSGASKTTSIDLAGCIANDNGILHCRVSGGFTGSCTVSNSLATGNTFLQTTCMTSSGGLSRGGIDVIPHHLQFTRFPHHLWQFMDVSDTQELSQFRSTDGWKLCRQILLGLLPFGPHDYQVDGVAHLLDGIHVLAVSATGSGKTAYIYMLVHILLKILKDPSLCPSAVFPRNPAIIVVCPTTALEENMEMKIRGFGLTAKAVNSITVSEAERAGTQLWRAVEWDISVILISPEMLSTPGFQRLLDVKRFTDRVYALVVDEIHLLNTWGTGFRPEFRQIGFLRARFPTKTVFLGLTATLRKGKHTDAVCKFMGLHEGKYHFIRRSNARPDVQLIFRTLHAHKASERFPELDWVLRVKGKVLIFCASIRFGFRLAVYLWHLDPQSAILHNTIRLFNSLNSDNYNSTTLKLLEGNQASKITIATDKLSVGVDIADFQTVVIIDPRDLDDLWQKGGRVGRDRTKVKDAQMITYLTSARMKAARAMLQDKGLADKGPSSTGSGAEMERGLAEVVLAKCHVAEINRQYDNPLDDPPCSAECTSCSNSPPMQHPLSCNCSGCDPELQVNSVITPKPRQKPLPLNIRVTKEMRQAGKDRLIRFREQIWEDADELTMGFLPAEYFLPDSMIEILLDQFPLLLSKEALSHILAAGETQESTTSAARELLKPFLKDHTHLTAHALALLEVVSELHTRFDGMRLQKRLEANERRGKKATEAAVNPLDSSEESEDDGASSNDAGDGVSGLPSRSTGLKIRIDLRNRRIIN</sequence>
<dbReference type="PANTHER" id="PTHR13710">
    <property type="entry name" value="DNA HELICASE RECQ FAMILY MEMBER"/>
    <property type="match status" value="1"/>
</dbReference>
<dbReference type="GO" id="GO:0005694">
    <property type="term" value="C:chromosome"/>
    <property type="evidence" value="ECO:0007669"/>
    <property type="project" value="TreeGrafter"/>
</dbReference>
<dbReference type="GO" id="GO:0003677">
    <property type="term" value="F:DNA binding"/>
    <property type="evidence" value="ECO:0007669"/>
    <property type="project" value="UniProtKB-KW"/>
</dbReference>
<dbReference type="SUPFAM" id="SSF52540">
    <property type="entry name" value="P-loop containing nucleoside triphosphate hydrolases"/>
    <property type="match status" value="1"/>
</dbReference>
<dbReference type="GO" id="GO:0043138">
    <property type="term" value="F:3'-5' DNA helicase activity"/>
    <property type="evidence" value="ECO:0007669"/>
    <property type="project" value="UniProtKB-EC"/>
</dbReference>
<evidence type="ECO:0000313" key="13">
    <source>
        <dbReference type="Proteomes" id="UP000076154"/>
    </source>
</evidence>
<dbReference type="InterPro" id="IPR027417">
    <property type="entry name" value="P-loop_NTPase"/>
</dbReference>
<keyword evidence="13" id="KW-1185">Reference proteome</keyword>
<dbReference type="Pfam" id="PF00270">
    <property type="entry name" value="DEAD"/>
    <property type="match status" value="1"/>
</dbReference>
<dbReference type="Proteomes" id="UP000076154">
    <property type="component" value="Unassembled WGS sequence"/>
</dbReference>
<feature type="signal peptide" evidence="9">
    <location>
        <begin position="1"/>
        <end position="27"/>
    </location>
</feature>
<dbReference type="OrthoDB" id="3269685at2759"/>
<dbReference type="Pfam" id="PF08881">
    <property type="entry name" value="CVNH"/>
    <property type="match status" value="1"/>
</dbReference>
<dbReference type="GO" id="GO:0005737">
    <property type="term" value="C:cytoplasm"/>
    <property type="evidence" value="ECO:0007669"/>
    <property type="project" value="TreeGrafter"/>
</dbReference>
<dbReference type="SUPFAM" id="SSF51322">
    <property type="entry name" value="Cyanovirin-N"/>
    <property type="match status" value="1"/>
</dbReference>
<dbReference type="AlphaFoldDB" id="A0A369JBA0"/>
<evidence type="ECO:0000259" key="11">
    <source>
        <dbReference type="PROSITE" id="PS51194"/>
    </source>
</evidence>
<gene>
    <name evidence="12" type="primary">RECQL</name>
    <name evidence="12" type="ORF">Hypma_002557</name>
</gene>
<evidence type="ECO:0000256" key="3">
    <source>
        <dbReference type="ARBA" id="ARBA00022840"/>
    </source>
</evidence>
<dbReference type="InterPro" id="IPR014001">
    <property type="entry name" value="Helicase_ATP-bd"/>
</dbReference>
<dbReference type="InterPro" id="IPR011545">
    <property type="entry name" value="DEAD/DEAH_box_helicase_dom"/>
</dbReference>
<evidence type="ECO:0000313" key="12">
    <source>
        <dbReference type="EMBL" id="RDB16714.1"/>
    </source>
</evidence>
<keyword evidence="12" id="KW-0347">Helicase</keyword>
<organism evidence="12 13">
    <name type="scientific">Hypsizygus marmoreus</name>
    <name type="common">White beech mushroom</name>
    <name type="synonym">Agaricus marmoreus</name>
    <dbReference type="NCBI Taxonomy" id="39966"/>
    <lineage>
        <taxon>Eukaryota</taxon>
        <taxon>Fungi</taxon>
        <taxon>Dikarya</taxon>
        <taxon>Basidiomycota</taxon>
        <taxon>Agaricomycotina</taxon>
        <taxon>Agaricomycetes</taxon>
        <taxon>Agaricomycetidae</taxon>
        <taxon>Agaricales</taxon>
        <taxon>Tricholomatineae</taxon>
        <taxon>Lyophyllaceae</taxon>
        <taxon>Hypsizygus</taxon>
    </lineage>
</organism>
<keyword evidence="3" id="KW-0067">ATP-binding</keyword>
<dbReference type="EMBL" id="LUEZ02000122">
    <property type="protein sequence ID" value="RDB16714.1"/>
    <property type="molecule type" value="Genomic_DNA"/>
</dbReference>
<keyword evidence="2" id="KW-0547">Nucleotide-binding</keyword>
<dbReference type="CDD" id="cd18785">
    <property type="entry name" value="SF2_C"/>
    <property type="match status" value="1"/>
</dbReference>
<dbReference type="EC" id="5.6.2.4" evidence="7"/>
<dbReference type="InParanoid" id="A0A369JBA0"/>
<accession>A0A369JBA0</accession>
<dbReference type="Gene3D" id="3.40.50.300">
    <property type="entry name" value="P-loop containing nucleotide triphosphate hydrolases"/>
    <property type="match status" value="2"/>
</dbReference>
<evidence type="ECO:0000256" key="2">
    <source>
        <dbReference type="ARBA" id="ARBA00022741"/>
    </source>
</evidence>
<dbReference type="GO" id="GO:0000724">
    <property type="term" value="P:double-strand break repair via homologous recombination"/>
    <property type="evidence" value="ECO:0007669"/>
    <property type="project" value="TreeGrafter"/>
</dbReference>
<protein>
    <recommendedName>
        <fullName evidence="7">DNA 3'-5' helicase</fullName>
        <ecNumber evidence="7">5.6.2.4</ecNumber>
    </recommendedName>
</protein>
<evidence type="ECO:0000259" key="10">
    <source>
        <dbReference type="PROSITE" id="PS51192"/>
    </source>
</evidence>
<dbReference type="InterPro" id="IPR001650">
    <property type="entry name" value="Helicase_C-like"/>
</dbReference>
<keyword evidence="5" id="KW-0413">Isomerase</keyword>
<evidence type="ECO:0000256" key="8">
    <source>
        <dbReference type="SAM" id="MobiDB-lite"/>
    </source>
</evidence>
<evidence type="ECO:0000256" key="4">
    <source>
        <dbReference type="ARBA" id="ARBA00023125"/>
    </source>
</evidence>
<keyword evidence="4" id="KW-0238">DNA-binding</keyword>
<evidence type="ECO:0000256" key="9">
    <source>
        <dbReference type="SAM" id="SignalP"/>
    </source>
</evidence>
<comment type="catalytic activity">
    <reaction evidence="6">
        <text>Couples ATP hydrolysis with the unwinding of duplex DNA by translocating in the 3'-5' direction.</text>
        <dbReference type="EC" id="5.6.2.4"/>
    </reaction>
</comment>
<dbReference type="Pfam" id="PF00271">
    <property type="entry name" value="Helicase_C"/>
    <property type="match status" value="1"/>
</dbReference>
<name>A0A369JBA0_HYPMA</name>
<evidence type="ECO:0000256" key="7">
    <source>
        <dbReference type="ARBA" id="ARBA00034808"/>
    </source>
</evidence>
<dbReference type="InterPro" id="IPR011058">
    <property type="entry name" value="Cyanovirin-N"/>
</dbReference>
<evidence type="ECO:0000256" key="5">
    <source>
        <dbReference type="ARBA" id="ARBA00023235"/>
    </source>
</evidence>
<dbReference type="GO" id="GO:0009378">
    <property type="term" value="F:four-way junction helicase activity"/>
    <property type="evidence" value="ECO:0007669"/>
    <property type="project" value="TreeGrafter"/>
</dbReference>
<comment type="similarity">
    <text evidence="1">Belongs to the helicase family. RecQ subfamily.</text>
</comment>
<dbReference type="Gene3D" id="2.30.60.10">
    <property type="entry name" value="Cyanovirin-N"/>
    <property type="match status" value="1"/>
</dbReference>
<feature type="region of interest" description="Disordered" evidence="8">
    <location>
        <begin position="781"/>
        <end position="822"/>
    </location>
</feature>
<comment type="caution">
    <text evidence="12">The sequence shown here is derived from an EMBL/GenBank/DDBJ whole genome shotgun (WGS) entry which is preliminary data.</text>
</comment>
<dbReference type="InterPro" id="IPR036673">
    <property type="entry name" value="Cyanovirin-N_sf"/>
</dbReference>
<proteinExistence type="inferred from homology"/>
<reference evidence="12" key="1">
    <citation type="submission" date="2018-04" db="EMBL/GenBank/DDBJ databases">
        <title>Whole genome sequencing of Hypsizygus marmoreus.</title>
        <authorList>
            <person name="Choi I.-G."/>
            <person name="Min B."/>
            <person name="Kim J.-G."/>
            <person name="Kim S."/>
            <person name="Oh Y.-L."/>
            <person name="Kong W.-S."/>
            <person name="Park H."/>
            <person name="Jeong J."/>
            <person name="Song E.-S."/>
        </authorList>
    </citation>
    <scope>NUCLEOTIDE SEQUENCE [LARGE SCALE GENOMIC DNA]</scope>
    <source>
        <strain evidence="12">51987-8</strain>
    </source>
</reference>
<keyword evidence="9" id="KW-0732">Signal</keyword>
<dbReference type="PROSITE" id="PS51192">
    <property type="entry name" value="HELICASE_ATP_BIND_1"/>
    <property type="match status" value="1"/>
</dbReference>
<feature type="chain" id="PRO_5016603782" description="DNA 3'-5' helicase" evidence="9">
    <location>
        <begin position="28"/>
        <end position="839"/>
    </location>
</feature>
<evidence type="ECO:0000256" key="1">
    <source>
        <dbReference type="ARBA" id="ARBA00005446"/>
    </source>
</evidence>
<evidence type="ECO:0000256" key="6">
    <source>
        <dbReference type="ARBA" id="ARBA00034617"/>
    </source>
</evidence>